<keyword evidence="2" id="KW-1185">Reference proteome</keyword>
<dbReference type="OrthoDB" id="6357569at2"/>
<proteinExistence type="predicted"/>
<dbReference type="EMBL" id="SOAX01000004">
    <property type="protein sequence ID" value="TDT40379.1"/>
    <property type="molecule type" value="Genomic_DNA"/>
</dbReference>
<evidence type="ECO:0000313" key="1">
    <source>
        <dbReference type="EMBL" id="TDT40379.1"/>
    </source>
</evidence>
<reference evidence="1 2" key="1">
    <citation type="submission" date="2019-03" db="EMBL/GenBank/DDBJ databases">
        <title>Genomic Encyclopedia of Type Strains, Phase IV (KMG-IV): sequencing the most valuable type-strain genomes for metagenomic binning, comparative biology and taxonomic classification.</title>
        <authorList>
            <person name="Goeker M."/>
        </authorList>
    </citation>
    <scope>NUCLEOTIDE SEQUENCE [LARGE SCALE GENOMIC DNA]</scope>
    <source>
        <strain evidence="1 2">DSM 15505</strain>
    </source>
</reference>
<comment type="caution">
    <text evidence="1">The sequence shown here is derived from an EMBL/GenBank/DDBJ whole genome shotgun (WGS) entry which is preliminary data.</text>
</comment>
<accession>A0A4R7JTZ7</accession>
<protein>
    <recommendedName>
        <fullName evidence="3">SprT-like family protein</fullName>
    </recommendedName>
</protein>
<name>A0A4R7JTZ7_9GAMM</name>
<dbReference type="RefSeq" id="WP_133736383.1">
    <property type="nucleotide sequence ID" value="NZ_SOAX01000004.1"/>
</dbReference>
<evidence type="ECO:0008006" key="3">
    <source>
        <dbReference type="Google" id="ProtNLM"/>
    </source>
</evidence>
<evidence type="ECO:0000313" key="2">
    <source>
        <dbReference type="Proteomes" id="UP000295830"/>
    </source>
</evidence>
<sequence>MSSRAVRIAQLMCHATAETLSPLADGVLLRLRVGSGRATYHRYDPATGEHRINYGVRMVADKASPESCGAWLSAREIRGRGYYGGVLSESNLLAHTCCHEFAHLLQTRQGQRRRGSVHNQAFYRLLDELHWDGHADALRSTLNQYSEAMAQPLATTAVTVAERTAHGSGFERGDSVRFGRELQGRVLRVNRRTCTIEGTGHCRGRRYRVSPQLLQRTQD</sequence>
<dbReference type="AlphaFoldDB" id="A0A4R7JTZ7"/>
<organism evidence="1 2">
    <name type="scientific">Halospina denitrificans</name>
    <dbReference type="NCBI Taxonomy" id="332522"/>
    <lineage>
        <taxon>Bacteria</taxon>
        <taxon>Pseudomonadati</taxon>
        <taxon>Pseudomonadota</taxon>
        <taxon>Gammaproteobacteria</taxon>
        <taxon>Halospina</taxon>
    </lineage>
</organism>
<dbReference type="Proteomes" id="UP000295830">
    <property type="component" value="Unassembled WGS sequence"/>
</dbReference>
<gene>
    <name evidence="1" type="ORF">DES49_2145</name>
</gene>